<dbReference type="CDD" id="cd00818">
    <property type="entry name" value="IleRS_core"/>
    <property type="match status" value="1"/>
</dbReference>
<dbReference type="GO" id="GO:0005737">
    <property type="term" value="C:cytoplasm"/>
    <property type="evidence" value="ECO:0007669"/>
    <property type="project" value="UniProtKB-SubCell"/>
</dbReference>
<dbReference type="Gene3D" id="1.10.730.10">
    <property type="entry name" value="Isoleucyl-tRNA Synthetase, Domain 1"/>
    <property type="match status" value="1"/>
</dbReference>
<evidence type="ECO:0000256" key="1">
    <source>
        <dbReference type="ARBA" id="ARBA00001947"/>
    </source>
</evidence>
<dbReference type="Gene3D" id="3.40.50.620">
    <property type="entry name" value="HUPs"/>
    <property type="match status" value="2"/>
</dbReference>
<dbReference type="FunFam" id="3.40.50.620:FF:000063">
    <property type="entry name" value="Isoleucine--tRNA ligase"/>
    <property type="match status" value="1"/>
</dbReference>
<keyword evidence="9" id="KW-0862">Zinc</keyword>
<keyword evidence="11" id="KW-0648">Protein biosynthesis</keyword>
<keyword evidence="10" id="KW-0067">ATP-binding</keyword>
<evidence type="ECO:0000256" key="3">
    <source>
        <dbReference type="ARBA" id="ARBA00011245"/>
    </source>
</evidence>
<dbReference type="InterPro" id="IPR013155">
    <property type="entry name" value="M/V/L/I-tRNA-synth_anticd-bd"/>
</dbReference>
<dbReference type="EMBL" id="CAEZVA010000005">
    <property type="protein sequence ID" value="CAB4608489.1"/>
    <property type="molecule type" value="Genomic_DNA"/>
</dbReference>
<dbReference type="GO" id="GO:0046872">
    <property type="term" value="F:metal ion binding"/>
    <property type="evidence" value="ECO:0007669"/>
    <property type="project" value="UniProtKB-KW"/>
</dbReference>
<evidence type="ECO:0000259" key="15">
    <source>
        <dbReference type="Pfam" id="PF00133"/>
    </source>
</evidence>
<evidence type="ECO:0000256" key="4">
    <source>
        <dbReference type="ARBA" id="ARBA00013165"/>
    </source>
</evidence>
<evidence type="ECO:0000256" key="6">
    <source>
        <dbReference type="ARBA" id="ARBA00022598"/>
    </source>
</evidence>
<dbReference type="SUPFAM" id="SSF47323">
    <property type="entry name" value="Anticodon-binding domain of a subclass of class I aminoacyl-tRNA synthetases"/>
    <property type="match status" value="1"/>
</dbReference>
<proteinExistence type="inferred from homology"/>
<comment type="subcellular location">
    <subcellularLocation>
        <location evidence="2">Cytoplasm</location>
    </subcellularLocation>
</comment>
<evidence type="ECO:0000256" key="13">
    <source>
        <dbReference type="ARBA" id="ARBA00025217"/>
    </source>
</evidence>
<dbReference type="InterPro" id="IPR002301">
    <property type="entry name" value="Ile-tRNA-ligase"/>
</dbReference>
<dbReference type="Pfam" id="PF08264">
    <property type="entry name" value="Anticodon_1"/>
    <property type="match status" value="1"/>
</dbReference>
<feature type="domain" description="Methionyl/Valyl/Leucyl/Isoleucyl-tRNA synthetase anticodon-binding" evidence="16">
    <location>
        <begin position="687"/>
        <end position="832"/>
    </location>
</feature>
<keyword evidence="7" id="KW-0479">Metal-binding</keyword>
<evidence type="ECO:0000256" key="12">
    <source>
        <dbReference type="ARBA" id="ARBA00023146"/>
    </source>
</evidence>
<dbReference type="InterPro" id="IPR023586">
    <property type="entry name" value="Ile-tRNA-ligase_type2"/>
</dbReference>
<evidence type="ECO:0000256" key="2">
    <source>
        <dbReference type="ARBA" id="ARBA00004496"/>
    </source>
</evidence>
<evidence type="ECO:0000256" key="7">
    <source>
        <dbReference type="ARBA" id="ARBA00022723"/>
    </source>
</evidence>
<comment type="cofactor">
    <cofactor evidence="1">
        <name>Zn(2+)</name>
        <dbReference type="ChEBI" id="CHEBI:29105"/>
    </cofactor>
</comment>
<dbReference type="InterPro" id="IPR009080">
    <property type="entry name" value="tRNAsynth_Ia_anticodon-bd"/>
</dbReference>
<dbReference type="AlphaFoldDB" id="A0A6J6H9J0"/>
<dbReference type="GO" id="GO:0004822">
    <property type="term" value="F:isoleucine-tRNA ligase activity"/>
    <property type="evidence" value="ECO:0007669"/>
    <property type="project" value="UniProtKB-EC"/>
</dbReference>
<comment type="catalytic activity">
    <reaction evidence="14">
        <text>tRNA(Ile) + L-isoleucine + ATP = L-isoleucyl-tRNA(Ile) + AMP + diphosphate</text>
        <dbReference type="Rhea" id="RHEA:11060"/>
        <dbReference type="Rhea" id="RHEA-COMP:9666"/>
        <dbReference type="Rhea" id="RHEA-COMP:9695"/>
        <dbReference type="ChEBI" id="CHEBI:30616"/>
        <dbReference type="ChEBI" id="CHEBI:33019"/>
        <dbReference type="ChEBI" id="CHEBI:58045"/>
        <dbReference type="ChEBI" id="CHEBI:78442"/>
        <dbReference type="ChEBI" id="CHEBI:78528"/>
        <dbReference type="ChEBI" id="CHEBI:456215"/>
        <dbReference type="EC" id="6.1.1.5"/>
    </reaction>
</comment>
<keyword evidence="5" id="KW-0963">Cytoplasm</keyword>
<dbReference type="Pfam" id="PF00133">
    <property type="entry name" value="tRNA-synt_1"/>
    <property type="match status" value="1"/>
</dbReference>
<dbReference type="GO" id="GO:0002161">
    <property type="term" value="F:aminoacyl-tRNA deacylase activity"/>
    <property type="evidence" value="ECO:0007669"/>
    <property type="project" value="InterPro"/>
</dbReference>
<dbReference type="EC" id="6.1.1.5" evidence="4"/>
<evidence type="ECO:0000256" key="5">
    <source>
        <dbReference type="ARBA" id="ARBA00022490"/>
    </source>
</evidence>
<evidence type="ECO:0000256" key="10">
    <source>
        <dbReference type="ARBA" id="ARBA00022840"/>
    </source>
</evidence>
<dbReference type="PANTHER" id="PTHR42780">
    <property type="entry name" value="SOLEUCYL-TRNA SYNTHETASE"/>
    <property type="match status" value="1"/>
</dbReference>
<dbReference type="PRINTS" id="PR00984">
    <property type="entry name" value="TRNASYNTHILE"/>
</dbReference>
<reference evidence="17" key="1">
    <citation type="submission" date="2020-05" db="EMBL/GenBank/DDBJ databases">
        <authorList>
            <person name="Chiriac C."/>
            <person name="Salcher M."/>
            <person name="Ghai R."/>
            <person name="Kavagutti S V."/>
        </authorList>
    </citation>
    <scope>NUCLEOTIDE SEQUENCE</scope>
</reference>
<evidence type="ECO:0000256" key="9">
    <source>
        <dbReference type="ARBA" id="ARBA00022833"/>
    </source>
</evidence>
<dbReference type="CDD" id="cd07961">
    <property type="entry name" value="Anticodon_Ia_Ile_ABEc"/>
    <property type="match status" value="1"/>
</dbReference>
<dbReference type="SUPFAM" id="SSF52374">
    <property type="entry name" value="Nucleotidylyl transferase"/>
    <property type="match status" value="1"/>
</dbReference>
<dbReference type="PANTHER" id="PTHR42780:SF1">
    <property type="entry name" value="ISOLEUCINE--TRNA LIGASE, CYTOPLASMIC"/>
    <property type="match status" value="1"/>
</dbReference>
<evidence type="ECO:0000256" key="8">
    <source>
        <dbReference type="ARBA" id="ARBA00022741"/>
    </source>
</evidence>
<organism evidence="17">
    <name type="scientific">freshwater metagenome</name>
    <dbReference type="NCBI Taxonomy" id="449393"/>
    <lineage>
        <taxon>unclassified sequences</taxon>
        <taxon>metagenomes</taxon>
        <taxon>ecological metagenomes</taxon>
    </lineage>
</organism>
<accession>A0A6J6H9J0</accession>
<evidence type="ECO:0000313" key="17">
    <source>
        <dbReference type="EMBL" id="CAB4608489.1"/>
    </source>
</evidence>
<gene>
    <name evidence="17" type="ORF">UFOPK1894_00131</name>
</gene>
<protein>
    <recommendedName>
        <fullName evidence="4">isoleucine--tRNA ligase</fullName>
        <ecNumber evidence="4">6.1.1.5</ecNumber>
    </recommendedName>
</protein>
<keyword evidence="8" id="KW-0547">Nucleotide-binding</keyword>
<comment type="subunit">
    <text evidence="3">Monomer.</text>
</comment>
<dbReference type="InterPro" id="IPR002300">
    <property type="entry name" value="aa-tRNA-synth_Ia"/>
</dbReference>
<dbReference type="InterPro" id="IPR014729">
    <property type="entry name" value="Rossmann-like_a/b/a_fold"/>
</dbReference>
<comment type="function">
    <text evidence="13">Catalyzes the attachment of isoleucine to tRNA(Ile). As IleRS can inadvertently accommodate and process structurally similar amino acids such as valine, to avoid such errors it has two additional distinct tRNA(Ile)-dependent editing activities. One activity is designated as 'pretransfer' editing and involves the hydrolysis of activated Val-AMP. The other activity is designated 'posttransfer' editing and involves deacylation of mischarged Val-tRNA(Ile).</text>
</comment>
<dbReference type="GO" id="GO:0006428">
    <property type="term" value="P:isoleucyl-tRNA aminoacylation"/>
    <property type="evidence" value="ECO:0007669"/>
    <property type="project" value="InterPro"/>
</dbReference>
<dbReference type="InterPro" id="IPR009008">
    <property type="entry name" value="Val/Leu/Ile-tRNA-synth_edit"/>
</dbReference>
<dbReference type="InterPro" id="IPR033709">
    <property type="entry name" value="Anticodon_Ile_ABEc"/>
</dbReference>
<evidence type="ECO:0000256" key="14">
    <source>
        <dbReference type="ARBA" id="ARBA00048359"/>
    </source>
</evidence>
<dbReference type="Pfam" id="PF19302">
    <property type="entry name" value="DUF5915"/>
    <property type="match status" value="1"/>
</dbReference>
<dbReference type="HAMAP" id="MF_02003">
    <property type="entry name" value="Ile_tRNA_synth_type2"/>
    <property type="match status" value="1"/>
</dbReference>
<dbReference type="NCBIfam" id="TIGR00392">
    <property type="entry name" value="ileS"/>
    <property type="match status" value="1"/>
</dbReference>
<name>A0A6J6H9J0_9ZZZZ</name>
<dbReference type="FunFam" id="3.40.50.620:FF:000075">
    <property type="entry name" value="Isoleucine--tRNA ligase"/>
    <property type="match status" value="1"/>
</dbReference>
<dbReference type="SUPFAM" id="SSF50677">
    <property type="entry name" value="ValRS/IleRS/LeuRS editing domain"/>
    <property type="match status" value="1"/>
</dbReference>
<keyword evidence="6" id="KW-0436">Ligase</keyword>
<sequence length="1047" mass="118157">MSPKREINSLPAQIDLPSMEKGILDFWSKNQIFEKSVENRNGAKRWSFYEGPPTANGKPGTHHIEARVFKDLFPRFQTMKGKQVIRKAGWDCHGLPVEIAVEKELGFSGKSDIEKYGVAAFNQKCKESVQRHVGEFTEMTRRMGFWVDFEDAYWTMSPEYIESVWWSLQQIWKKGLLVQDHRVAPYCPRCGTGLSDHELAQGYETIKDPSVYVRLPALSGKLAKLNASLLIWTTTPWTLVSNTAVAVNPQVEYQVIEITNEDKTERLVVASDLASVLGEDRKVIATFIGTELEHTKYQRPFELIEIENAHFVVLADYVTTEDGTGLVHQAPAFGADDLEVCRRYGLVVVNPINPDGHFQNQIGLVGGKFFKDADKDLIKDLKSRGLMFKNSQFEHSYPHCWRCHTALMYYAQPSWYVKTTAIKQELLRENSKTDWHPETIKTGRFGDWLNNNIDWAVSRNRYWGTPLPIWRCENNHEICVGSLSELGELSGTELSKLDPHRPFVDDVKFKCTECSAIMSRVSEVIDCWYDSGAMPFAQWGYPHKEGSVDQFNSAYPADFICEAIDQTRGWFYTLMTIGTLVFDKSSYKTVLCLGHILDKDGRKMSKHLGNVLEPIPLMDQHGADAVRWYMLAAGSPWSARRVGHDAITDVVRKTLLTYWNTISFFTLYANASNFVVSELSSDLTLMDRWIISELNKLTRDVDFALENFDSQTAGSLIASFIDDLSNWYVRRSRRRFWDGDESALNTLYFCLKNLTLLLAPMVPFISEHVWQTLIRVAESDQPESVHLSNFPKSSAELIDDGLSASVSLSRRLVELGRAARAESGVKIRQPLSRALVSAPGWELISDEIRNHISEELNILQLDGIHVAGKDLVDISVKANFRTLGTKYGADVQVIAKQISSTDAVAMVKQLRVSNNYDLTVDVLGSSKIFTIDIDDLVITETPRTGWSVSSHNGESLALDLELTPELVRLGLIREAIRAIQEERKNIGLDVSDRIIVTWSAPKELADAINSAQNEISAEVLATKMNQVADEKPVTNELGLGLKIEKSI</sequence>
<evidence type="ECO:0000256" key="11">
    <source>
        <dbReference type="ARBA" id="ARBA00022917"/>
    </source>
</evidence>
<keyword evidence="12" id="KW-0030">Aminoacyl-tRNA synthetase</keyword>
<evidence type="ECO:0000259" key="16">
    <source>
        <dbReference type="Pfam" id="PF08264"/>
    </source>
</evidence>
<dbReference type="GO" id="GO:0005524">
    <property type="term" value="F:ATP binding"/>
    <property type="evidence" value="ECO:0007669"/>
    <property type="project" value="UniProtKB-KW"/>
</dbReference>
<feature type="domain" description="Aminoacyl-tRNA synthetase class Ia" evidence="15">
    <location>
        <begin position="23"/>
        <end position="633"/>
    </location>
</feature>
<dbReference type="GO" id="GO:0000049">
    <property type="term" value="F:tRNA binding"/>
    <property type="evidence" value="ECO:0007669"/>
    <property type="project" value="InterPro"/>
</dbReference>